<proteinExistence type="predicted"/>
<sequence>MEQSVEQKRIKDKFIAARGYWRPWTDTILNLHPAFLERYADYAGQPARKGPLSPRMVELVYVALDASSAHMYGPGLTTHLKGALNAGATPFDVLDVLHLVAMQGLEAVYAGTAILAEELGAQKPDNSQSNGVPIGDEFKAAHPVAASLIEDLARFDAEYAQVVMDFIEFGGTGKGLSDNERLLVQIALNACFTAFNPEAVRLHIRAALNKGIPASEILQVIQLGAHLSVHGTALGAISLNEIIESAEGQGHESQ</sequence>
<dbReference type="Gene3D" id="1.20.1290.10">
    <property type="entry name" value="AhpD-like"/>
    <property type="match status" value="2"/>
</dbReference>
<dbReference type="EMBL" id="QEOB01000004">
    <property type="protein sequence ID" value="PVX84950.1"/>
    <property type="molecule type" value="Genomic_DNA"/>
</dbReference>
<evidence type="ECO:0000259" key="1">
    <source>
        <dbReference type="Pfam" id="PF02627"/>
    </source>
</evidence>
<dbReference type="InterPro" id="IPR003779">
    <property type="entry name" value="CMD-like"/>
</dbReference>
<dbReference type="Proteomes" id="UP000245712">
    <property type="component" value="Unassembled WGS sequence"/>
</dbReference>
<dbReference type="SUPFAM" id="SSF69118">
    <property type="entry name" value="AhpD-like"/>
    <property type="match status" value="1"/>
</dbReference>
<dbReference type="InterPro" id="IPR029032">
    <property type="entry name" value="AhpD-like"/>
</dbReference>
<feature type="domain" description="Carboxymuconolactone decarboxylase-like" evidence="1">
    <location>
        <begin position="33"/>
        <end position="113"/>
    </location>
</feature>
<dbReference type="RefSeq" id="WP_116610584.1">
    <property type="nucleotide sequence ID" value="NZ_QEOB01000004.1"/>
</dbReference>
<evidence type="ECO:0000313" key="3">
    <source>
        <dbReference type="Proteomes" id="UP000245712"/>
    </source>
</evidence>
<dbReference type="Pfam" id="PF02627">
    <property type="entry name" value="CMD"/>
    <property type="match status" value="1"/>
</dbReference>
<dbReference type="PANTHER" id="PTHR33930">
    <property type="entry name" value="ALKYL HYDROPEROXIDE REDUCTASE AHPD"/>
    <property type="match status" value="1"/>
</dbReference>
<protein>
    <submittedName>
        <fullName evidence="2">Alkylhydroperoxidase/carboxymuconolactone decarboxylase family protein YurZ</fullName>
    </submittedName>
</protein>
<comment type="caution">
    <text evidence="2">The sequence shown here is derived from an EMBL/GenBank/DDBJ whole genome shotgun (WGS) entry which is preliminary data.</text>
</comment>
<keyword evidence="3" id="KW-1185">Reference proteome</keyword>
<organism evidence="2 3">
    <name type="scientific">Paraburkholderia unamae</name>
    <dbReference type="NCBI Taxonomy" id="219649"/>
    <lineage>
        <taxon>Bacteria</taxon>
        <taxon>Pseudomonadati</taxon>
        <taxon>Pseudomonadota</taxon>
        <taxon>Betaproteobacteria</taxon>
        <taxon>Burkholderiales</taxon>
        <taxon>Burkholderiaceae</taxon>
        <taxon>Paraburkholderia</taxon>
    </lineage>
</organism>
<gene>
    <name evidence="2" type="ORF">C7402_104193</name>
</gene>
<reference evidence="2 3" key="1">
    <citation type="submission" date="2018-05" db="EMBL/GenBank/DDBJ databases">
        <title>Genomic Encyclopedia of Type Strains, Phase IV (KMG-V): Genome sequencing to study the core and pangenomes of soil and plant-associated prokaryotes.</title>
        <authorList>
            <person name="Whitman W."/>
        </authorList>
    </citation>
    <scope>NUCLEOTIDE SEQUENCE [LARGE SCALE GENOMIC DNA]</scope>
    <source>
        <strain evidence="2 3">SCZa-39</strain>
    </source>
</reference>
<accession>A0ABX5KQJ8</accession>
<name>A0ABX5KQJ8_9BURK</name>
<evidence type="ECO:0000313" key="2">
    <source>
        <dbReference type="EMBL" id="PVX84950.1"/>
    </source>
</evidence>
<dbReference type="PANTHER" id="PTHR33930:SF2">
    <property type="entry name" value="BLR3452 PROTEIN"/>
    <property type="match status" value="1"/>
</dbReference>